<name>A0A151INV7_9HYME</name>
<dbReference type="AlphaFoldDB" id="A0A151INV7"/>
<organism evidence="14 15">
    <name type="scientific">Cyphomyrmex costatus</name>
    <dbReference type="NCBI Taxonomy" id="456900"/>
    <lineage>
        <taxon>Eukaryota</taxon>
        <taxon>Metazoa</taxon>
        <taxon>Ecdysozoa</taxon>
        <taxon>Arthropoda</taxon>
        <taxon>Hexapoda</taxon>
        <taxon>Insecta</taxon>
        <taxon>Pterygota</taxon>
        <taxon>Neoptera</taxon>
        <taxon>Endopterygota</taxon>
        <taxon>Hymenoptera</taxon>
        <taxon>Apocrita</taxon>
        <taxon>Aculeata</taxon>
        <taxon>Formicoidea</taxon>
        <taxon>Formicidae</taxon>
        <taxon>Myrmicinae</taxon>
        <taxon>Cyphomyrmex</taxon>
    </lineage>
</organism>
<evidence type="ECO:0000256" key="3">
    <source>
        <dbReference type="ARBA" id="ARBA00022603"/>
    </source>
</evidence>
<evidence type="ECO:0000256" key="11">
    <source>
        <dbReference type="PROSITE-ProRule" id="PRU01026"/>
    </source>
</evidence>
<evidence type="ECO:0000313" key="14">
    <source>
        <dbReference type="EMBL" id="KYN07028.1"/>
    </source>
</evidence>
<evidence type="ECO:0000256" key="1">
    <source>
        <dbReference type="ARBA" id="ARBA00004173"/>
    </source>
</evidence>
<dbReference type="PANTHER" id="PTHR11727">
    <property type="entry name" value="DIMETHYLADENOSINE TRANSFERASE"/>
    <property type="match status" value="1"/>
</dbReference>
<dbReference type="NCBIfam" id="TIGR00755">
    <property type="entry name" value="ksgA"/>
    <property type="match status" value="1"/>
</dbReference>
<evidence type="ECO:0000256" key="6">
    <source>
        <dbReference type="ARBA" id="ARBA00022884"/>
    </source>
</evidence>
<keyword evidence="4 11" id="KW-0808">Transferase</keyword>
<dbReference type="GO" id="GO:0034246">
    <property type="term" value="F:mitochondrial transcription factor activity"/>
    <property type="evidence" value="ECO:0007669"/>
    <property type="project" value="TreeGrafter"/>
</dbReference>
<gene>
    <name evidence="14" type="ORF">ALC62_02004</name>
</gene>
<evidence type="ECO:0000256" key="12">
    <source>
        <dbReference type="RuleBase" id="RU362106"/>
    </source>
</evidence>
<dbReference type="InterPro" id="IPR029063">
    <property type="entry name" value="SAM-dependent_MTases_sf"/>
</dbReference>
<dbReference type="PROSITE" id="PS01131">
    <property type="entry name" value="RRNA_A_DIMETH"/>
    <property type="match status" value="1"/>
</dbReference>
<dbReference type="FunFam" id="3.40.50.150:FF:000109">
    <property type="entry name" value="rRNA adenine N(6)-methyltransferase"/>
    <property type="match status" value="1"/>
</dbReference>
<dbReference type="SMART" id="SM00650">
    <property type="entry name" value="rADc"/>
    <property type="match status" value="1"/>
</dbReference>
<feature type="non-terminal residue" evidence="14">
    <location>
        <position position="1"/>
    </location>
</feature>
<evidence type="ECO:0000313" key="15">
    <source>
        <dbReference type="Proteomes" id="UP000078542"/>
    </source>
</evidence>
<dbReference type="InterPro" id="IPR011530">
    <property type="entry name" value="rRNA_adenine_dimethylase"/>
</dbReference>
<evidence type="ECO:0000256" key="10">
    <source>
        <dbReference type="ARBA" id="ARBA00023163"/>
    </source>
</evidence>
<feature type="binding site" evidence="11">
    <location>
        <position position="80"/>
    </location>
    <ligand>
        <name>S-adenosyl-L-methionine</name>
        <dbReference type="ChEBI" id="CHEBI:59789"/>
    </ligand>
</feature>
<feature type="binding site" evidence="11">
    <location>
        <position position="139"/>
    </location>
    <ligand>
        <name>S-adenosyl-L-methionine</name>
        <dbReference type="ChEBI" id="CHEBI:59789"/>
    </ligand>
</feature>
<keyword evidence="5 11" id="KW-0949">S-adenosyl-L-methionine</keyword>
<sequence length="352" mass="40624">KMSTPRLPPLPTVREILKLYRLNAMKRLSQNFLLDQNITNKIVAKAGNISGSQVLEVGPGPGGLTQSILRKIPERLIVVEKDQRFKPTLEMLADSFGAINGKMDIIYEDILKTHIESLFPLEKKRDWNDKSPDIFVIGNLPFSLATHLIIKWLHAISEQRGPWAFGRTKMTLTFQKEVAERLVAQPMGEQRCRLSVMAQTWTFPVLRFIIPGEAFVPKPNVDVGVVSFTPLVKPRTQYDFKFFEMITRHVFSFRQKYSIRCIETLFPKERQKDLGLMMYKLADLDPTFRPTQLTVEDINKLATAYKYLIEKHPELEIYNYRASRHLLPLSNTKNVVIQDCTETLEENVEMSI</sequence>
<feature type="binding site" evidence="11">
    <location>
        <position position="31"/>
    </location>
    <ligand>
        <name>S-adenosyl-L-methionine</name>
        <dbReference type="ChEBI" id="CHEBI:59789"/>
    </ligand>
</feature>
<accession>A0A151INV7</accession>
<evidence type="ECO:0000256" key="7">
    <source>
        <dbReference type="ARBA" id="ARBA00022946"/>
    </source>
</evidence>
<evidence type="ECO:0000256" key="4">
    <source>
        <dbReference type="ARBA" id="ARBA00022679"/>
    </source>
</evidence>
<dbReference type="Pfam" id="PF00398">
    <property type="entry name" value="RrnaAD"/>
    <property type="match status" value="1"/>
</dbReference>
<proteinExistence type="inferred from homology"/>
<keyword evidence="9" id="KW-0496">Mitochondrion</keyword>
<dbReference type="PANTHER" id="PTHR11727:SF17">
    <property type="entry name" value="DIMETHYLADENOSINE TRANSFERASE 1, MITOCHONDRIAL"/>
    <property type="match status" value="1"/>
</dbReference>
<evidence type="ECO:0000256" key="5">
    <source>
        <dbReference type="ARBA" id="ARBA00022691"/>
    </source>
</evidence>
<keyword evidence="10" id="KW-0804">Transcription</keyword>
<dbReference type="EC" id="2.1.1.-" evidence="12"/>
<dbReference type="Gene3D" id="3.40.50.150">
    <property type="entry name" value="Vaccinia Virus protein VP39"/>
    <property type="match status" value="1"/>
</dbReference>
<comment type="subcellular location">
    <subcellularLocation>
        <location evidence="1">Mitochondrion</location>
    </subcellularLocation>
</comment>
<keyword evidence="8" id="KW-0805">Transcription regulation</keyword>
<dbReference type="GO" id="GO:0000179">
    <property type="term" value="F:rRNA (adenine-N6,N6-)-dimethyltransferase activity"/>
    <property type="evidence" value="ECO:0007669"/>
    <property type="project" value="UniProtKB-UniRule"/>
</dbReference>
<dbReference type="InterPro" id="IPR020598">
    <property type="entry name" value="rRNA_Ade_methylase_Trfase_N"/>
</dbReference>
<protein>
    <recommendedName>
        <fullName evidence="12">rRNA adenine N(6)-methyltransferase</fullName>
        <ecNumber evidence="12">2.1.1.-</ecNumber>
    </recommendedName>
</protein>
<dbReference type="SUPFAM" id="SSF53335">
    <property type="entry name" value="S-adenosyl-L-methionine-dependent methyltransferases"/>
    <property type="match status" value="1"/>
</dbReference>
<keyword evidence="15" id="KW-1185">Reference proteome</keyword>
<keyword evidence="7" id="KW-0809">Transit peptide</keyword>
<feature type="binding site" evidence="11">
    <location>
        <position position="109"/>
    </location>
    <ligand>
        <name>S-adenosyl-L-methionine</name>
        <dbReference type="ChEBI" id="CHEBI:59789"/>
    </ligand>
</feature>
<feature type="binding site" evidence="11">
    <location>
        <position position="33"/>
    </location>
    <ligand>
        <name>S-adenosyl-L-methionine</name>
        <dbReference type="ChEBI" id="CHEBI:59789"/>
    </ligand>
</feature>
<dbReference type="GO" id="GO:0006391">
    <property type="term" value="P:transcription initiation at mitochondrial promoter"/>
    <property type="evidence" value="ECO:0007669"/>
    <property type="project" value="TreeGrafter"/>
</dbReference>
<dbReference type="Proteomes" id="UP000078542">
    <property type="component" value="Unassembled WGS sequence"/>
</dbReference>
<dbReference type="EMBL" id="KQ976932">
    <property type="protein sequence ID" value="KYN07028.1"/>
    <property type="molecule type" value="Genomic_DNA"/>
</dbReference>
<dbReference type="InterPro" id="IPR023165">
    <property type="entry name" value="rRNA_Ade_diMease-like_C"/>
</dbReference>
<dbReference type="CDD" id="cd02440">
    <property type="entry name" value="AdoMet_MTases"/>
    <property type="match status" value="1"/>
</dbReference>
<dbReference type="InterPro" id="IPR020596">
    <property type="entry name" value="rRNA_Ade_Mease_Trfase_CS"/>
</dbReference>
<dbReference type="GO" id="GO:0003723">
    <property type="term" value="F:RNA binding"/>
    <property type="evidence" value="ECO:0007669"/>
    <property type="project" value="UniProtKB-UniRule"/>
</dbReference>
<dbReference type="GO" id="GO:0005759">
    <property type="term" value="C:mitochondrial matrix"/>
    <property type="evidence" value="ECO:0007669"/>
    <property type="project" value="TreeGrafter"/>
</dbReference>
<evidence type="ECO:0000259" key="13">
    <source>
        <dbReference type="SMART" id="SM00650"/>
    </source>
</evidence>
<feature type="domain" description="Ribosomal RNA adenine methylase transferase N-terminal" evidence="13">
    <location>
        <begin position="38"/>
        <end position="232"/>
    </location>
</feature>
<comment type="similarity">
    <text evidence="11 12">Belongs to the class I-like SAM-binding methyltransferase superfamily. rRNA adenine N(6)-methyltransferase family.</text>
</comment>
<evidence type="ECO:0000256" key="9">
    <source>
        <dbReference type="ARBA" id="ARBA00023128"/>
    </source>
</evidence>
<dbReference type="PROSITE" id="PS51689">
    <property type="entry name" value="SAM_RNA_A_N6_MT"/>
    <property type="match status" value="1"/>
</dbReference>
<evidence type="ECO:0000256" key="2">
    <source>
        <dbReference type="ARBA" id="ARBA00022552"/>
    </source>
</evidence>
<dbReference type="STRING" id="456900.A0A151INV7"/>
<keyword evidence="3 11" id="KW-0489">Methyltransferase</keyword>
<reference evidence="14 15" key="1">
    <citation type="submission" date="2016-03" db="EMBL/GenBank/DDBJ databases">
        <title>Cyphomyrmex costatus WGS genome.</title>
        <authorList>
            <person name="Nygaard S."/>
            <person name="Hu H."/>
            <person name="Boomsma J."/>
            <person name="Zhang G."/>
        </authorList>
    </citation>
    <scope>NUCLEOTIDE SEQUENCE [LARGE SCALE GENOMIC DNA]</scope>
    <source>
        <strain evidence="14">MS0001</strain>
        <tissue evidence="14">Whole body</tissue>
    </source>
</reference>
<evidence type="ECO:0000256" key="8">
    <source>
        <dbReference type="ARBA" id="ARBA00023015"/>
    </source>
</evidence>
<dbReference type="InterPro" id="IPR001737">
    <property type="entry name" value="KsgA/Erm"/>
</dbReference>
<keyword evidence="2 12" id="KW-0698">rRNA processing</keyword>
<dbReference type="Gene3D" id="1.10.8.100">
    <property type="entry name" value="Ribosomal RNA adenine dimethylase-like, domain 2"/>
    <property type="match status" value="1"/>
</dbReference>
<keyword evidence="6 11" id="KW-0694">RNA-binding</keyword>
<feature type="binding site" evidence="11">
    <location>
        <position position="58"/>
    </location>
    <ligand>
        <name>S-adenosyl-L-methionine</name>
        <dbReference type="ChEBI" id="CHEBI:59789"/>
    </ligand>
</feature>